<evidence type="ECO:0000256" key="1">
    <source>
        <dbReference type="ARBA" id="ARBA00005662"/>
    </source>
</evidence>
<evidence type="ECO:0000313" key="5">
    <source>
        <dbReference type="Proteomes" id="UP001501303"/>
    </source>
</evidence>
<dbReference type="Pfam" id="PF09587">
    <property type="entry name" value="PGA_cap"/>
    <property type="match status" value="1"/>
</dbReference>
<evidence type="ECO:0000259" key="3">
    <source>
        <dbReference type="SMART" id="SM00854"/>
    </source>
</evidence>
<dbReference type="RefSeq" id="WP_344266047.1">
    <property type="nucleotide sequence ID" value="NZ_BAAAMJ010000072.1"/>
</dbReference>
<dbReference type="PANTHER" id="PTHR33393">
    <property type="entry name" value="POLYGLUTAMINE SYNTHESIS ACCESSORY PROTEIN RV0574C-RELATED"/>
    <property type="match status" value="1"/>
</dbReference>
<evidence type="ECO:0000313" key="4">
    <source>
        <dbReference type="EMBL" id="GAA1933347.1"/>
    </source>
</evidence>
<dbReference type="EMBL" id="BAAAMJ010000072">
    <property type="protein sequence ID" value="GAA1933347.1"/>
    <property type="molecule type" value="Genomic_DNA"/>
</dbReference>
<accession>A0ABN2PUY5</accession>
<dbReference type="SMART" id="SM00854">
    <property type="entry name" value="PGA_cap"/>
    <property type="match status" value="1"/>
</dbReference>
<dbReference type="Proteomes" id="UP001501303">
    <property type="component" value="Unassembled WGS sequence"/>
</dbReference>
<proteinExistence type="inferred from homology"/>
<reference evidence="4 5" key="1">
    <citation type="journal article" date="2019" name="Int. J. Syst. Evol. Microbiol.">
        <title>The Global Catalogue of Microorganisms (GCM) 10K type strain sequencing project: providing services to taxonomists for standard genome sequencing and annotation.</title>
        <authorList>
            <consortium name="The Broad Institute Genomics Platform"/>
            <consortium name="The Broad Institute Genome Sequencing Center for Infectious Disease"/>
            <person name="Wu L."/>
            <person name="Ma J."/>
        </authorList>
    </citation>
    <scope>NUCLEOTIDE SEQUENCE [LARGE SCALE GENOMIC DNA]</scope>
    <source>
        <strain evidence="4 5">JCM 13581</strain>
    </source>
</reference>
<comment type="caution">
    <text evidence="4">The sequence shown here is derived from an EMBL/GenBank/DDBJ whole genome shotgun (WGS) entry which is preliminary data.</text>
</comment>
<feature type="domain" description="Capsule synthesis protein CapA" evidence="3">
    <location>
        <begin position="61"/>
        <end position="312"/>
    </location>
</feature>
<name>A0ABN2PUY5_9ACTN</name>
<dbReference type="InterPro" id="IPR029052">
    <property type="entry name" value="Metallo-depent_PP-like"/>
</dbReference>
<dbReference type="CDD" id="cd07381">
    <property type="entry name" value="MPP_CapA"/>
    <property type="match status" value="1"/>
</dbReference>
<dbReference type="InterPro" id="IPR019079">
    <property type="entry name" value="Capsule_synth_CapA"/>
</dbReference>
<gene>
    <name evidence="4" type="ORF">GCM10009716_45670</name>
</gene>
<protein>
    <submittedName>
        <fullName evidence="4">CapA family protein</fullName>
    </submittedName>
</protein>
<comment type="similarity">
    <text evidence="1">Belongs to the CapA family.</text>
</comment>
<dbReference type="PANTHER" id="PTHR33393:SF13">
    <property type="entry name" value="PGA BIOSYNTHESIS PROTEIN CAPA"/>
    <property type="match status" value="1"/>
</dbReference>
<organism evidence="4 5">
    <name type="scientific">Streptomyces sodiiphilus</name>
    <dbReference type="NCBI Taxonomy" id="226217"/>
    <lineage>
        <taxon>Bacteria</taxon>
        <taxon>Bacillati</taxon>
        <taxon>Actinomycetota</taxon>
        <taxon>Actinomycetes</taxon>
        <taxon>Kitasatosporales</taxon>
        <taxon>Streptomycetaceae</taxon>
        <taxon>Streptomyces</taxon>
    </lineage>
</organism>
<sequence>MSNVSGVHQGGVRTGRRAVLAAVLAAVVTACGDLPRPTPDIALPLSAAAPAVPESPPRPFTLVATGALAPGSRALDQARQDAGGDGYDFRAILAGVKPVVSSADLALCHLRVPFGDPAGPFSGPPSFLAPPQLARSLADTGYDACSTASDHMLDGGEQGAHRTLGAMDDAGLGHAGSARSAEEAERPAILEAGGAGVVHLAYTGSTGGHPVGADRPWTISVIDPGRIVADARAARRAGADVVVVSLHWGAADGRALPEDRRRALAAELARSRSGGLPDIDLILGTHPRVPQAYEKVHGIWVVHGLGSQLADDASAGTAQVSSLARFTFVPPGSPGGRWEVRDAEFVPQLTTAPGDGPLRVINLNEALRQTPDDRPRQQARDRVRDVVLSRGAAGDGLRMTG</sequence>
<dbReference type="InterPro" id="IPR052169">
    <property type="entry name" value="CW_Biosynth-Accessory"/>
</dbReference>
<dbReference type="Gene3D" id="3.60.21.10">
    <property type="match status" value="1"/>
</dbReference>
<keyword evidence="5" id="KW-1185">Reference proteome</keyword>
<dbReference type="SUPFAM" id="SSF56300">
    <property type="entry name" value="Metallo-dependent phosphatases"/>
    <property type="match status" value="1"/>
</dbReference>
<feature type="region of interest" description="Disordered" evidence="2">
    <location>
        <begin position="153"/>
        <end position="184"/>
    </location>
</feature>
<evidence type="ECO:0000256" key="2">
    <source>
        <dbReference type="SAM" id="MobiDB-lite"/>
    </source>
</evidence>